<dbReference type="InterPro" id="IPR013818">
    <property type="entry name" value="Lipase"/>
</dbReference>
<feature type="active site" description="Charge relay system" evidence="4">
    <location>
        <position position="240"/>
    </location>
</feature>
<dbReference type="AlphaFoldDB" id="A0A813NFZ5"/>
<keyword evidence="5" id="KW-0479">Metal-binding</keyword>
<evidence type="ECO:0000256" key="4">
    <source>
        <dbReference type="PIRSR" id="PIRSR000865-1"/>
    </source>
</evidence>
<protein>
    <recommendedName>
        <fullName evidence="8">Lipase domain-containing protein</fullName>
    </recommendedName>
</protein>
<dbReference type="Proteomes" id="UP000663860">
    <property type="component" value="Unassembled WGS sequence"/>
</dbReference>
<evidence type="ECO:0000256" key="7">
    <source>
        <dbReference type="SAM" id="Phobius"/>
    </source>
</evidence>
<proteinExistence type="inferred from homology"/>
<sequence>MHLNTVFYLFFVAVLNIFIDAGLVSLQNVDNQPLTINAISTNDVPIVPTMDRAMKSPVHANTSICYPVVGCFDNNAPFTNAAFEIPQSPEFIDTQFLLFTQETPTNPEFLFYNGNDKSIVDSNLNSSRWLRIIVHGFINNRDSIWIKPLKDELLTLKDNELSDVLVMDWGNGAKAPLYANAASNTRLVGKQLGLLLKKIHEMKGFSYDKIHCIGHSLGAHTCGTASNVVDNQLARISGLDPAGPYFEGTTSVVRLDQTDAKFVDVIHTNTEIALGMGLGLKDQSGHVDFYVNGGQHQPGCPSMTSLFGSLLGGQSEAMVEQTSCSHARAHGYFTESINSQCPYVAFPCDNYDNFSNGKCFTCPASGCAQMGFHSIYSLGRGDMYLTTKSVSPFCGYHHSIELTIAHDMPKTSGEIYVAIHSNYEMLANVSMTSKSNADIQAGDVFRRIFSYNADMGNVDYAIVYFNKGKSFFGLGGPKGNEIVISNLRLKSVEDTIIYSGLCQTNTKISAYTSQTVLLDRSDCHT</sequence>
<evidence type="ECO:0000256" key="1">
    <source>
        <dbReference type="ARBA" id="ARBA00004613"/>
    </source>
</evidence>
<dbReference type="CDD" id="cd00707">
    <property type="entry name" value="Pancreat_lipase_like"/>
    <property type="match status" value="1"/>
</dbReference>
<dbReference type="GO" id="GO:0005615">
    <property type="term" value="C:extracellular space"/>
    <property type="evidence" value="ECO:0007669"/>
    <property type="project" value="TreeGrafter"/>
</dbReference>
<dbReference type="GO" id="GO:0046872">
    <property type="term" value="F:metal ion binding"/>
    <property type="evidence" value="ECO:0007669"/>
    <property type="project" value="UniProtKB-KW"/>
</dbReference>
<dbReference type="GO" id="GO:0016298">
    <property type="term" value="F:lipase activity"/>
    <property type="evidence" value="ECO:0007669"/>
    <property type="project" value="InterPro"/>
</dbReference>
<keyword evidence="7" id="KW-1133">Transmembrane helix</keyword>
<keyword evidence="5" id="KW-0106">Calcium</keyword>
<comment type="subcellular location">
    <subcellularLocation>
        <location evidence="1">Secreted</location>
    </subcellularLocation>
</comment>
<evidence type="ECO:0000256" key="5">
    <source>
        <dbReference type="PIRSR" id="PIRSR000865-2"/>
    </source>
</evidence>
<dbReference type="SUPFAM" id="SSF53474">
    <property type="entry name" value="alpha/beta-Hydrolases"/>
    <property type="match status" value="1"/>
</dbReference>
<gene>
    <name evidence="9" type="ORF">IZO911_LOCUS3414</name>
</gene>
<dbReference type="InterPro" id="IPR016272">
    <property type="entry name" value="Lipase_LIPH"/>
</dbReference>
<evidence type="ECO:0000256" key="3">
    <source>
        <dbReference type="ARBA" id="ARBA00022525"/>
    </source>
</evidence>
<dbReference type="EMBL" id="CAJNOE010000018">
    <property type="protein sequence ID" value="CAF0739098.1"/>
    <property type="molecule type" value="Genomic_DNA"/>
</dbReference>
<evidence type="ECO:0000259" key="8">
    <source>
        <dbReference type="Pfam" id="PF00151"/>
    </source>
</evidence>
<organism evidence="9 10">
    <name type="scientific">Adineta steineri</name>
    <dbReference type="NCBI Taxonomy" id="433720"/>
    <lineage>
        <taxon>Eukaryota</taxon>
        <taxon>Metazoa</taxon>
        <taxon>Spiralia</taxon>
        <taxon>Gnathifera</taxon>
        <taxon>Rotifera</taxon>
        <taxon>Eurotatoria</taxon>
        <taxon>Bdelloidea</taxon>
        <taxon>Adinetida</taxon>
        <taxon>Adinetidae</taxon>
        <taxon>Adineta</taxon>
    </lineage>
</organism>
<feature type="binding site" evidence="5">
    <location>
        <position position="254"/>
    </location>
    <ligand>
        <name>Ca(2+)</name>
        <dbReference type="ChEBI" id="CHEBI:29108"/>
    </ligand>
</feature>
<reference evidence="9" key="1">
    <citation type="submission" date="2021-02" db="EMBL/GenBank/DDBJ databases">
        <authorList>
            <person name="Nowell W R."/>
        </authorList>
    </citation>
    <scope>NUCLEOTIDE SEQUENCE</scope>
</reference>
<dbReference type="PANTHER" id="PTHR11610">
    <property type="entry name" value="LIPASE"/>
    <property type="match status" value="1"/>
</dbReference>
<feature type="binding site" evidence="5">
    <location>
        <position position="256"/>
    </location>
    <ligand>
        <name>Ca(2+)</name>
        <dbReference type="ChEBI" id="CHEBI:29108"/>
    </ligand>
</feature>
<dbReference type="GO" id="GO:0052689">
    <property type="term" value="F:carboxylic ester hydrolase activity"/>
    <property type="evidence" value="ECO:0007669"/>
    <property type="project" value="InterPro"/>
</dbReference>
<dbReference type="PIRSF" id="PIRSF000865">
    <property type="entry name" value="Lipoprotein_lipase_LIPH"/>
    <property type="match status" value="1"/>
</dbReference>
<feature type="active site" description="Nucleophile" evidence="4">
    <location>
        <position position="216"/>
    </location>
</feature>
<feature type="active site" description="Charge relay system" evidence="4">
    <location>
        <position position="326"/>
    </location>
</feature>
<evidence type="ECO:0000256" key="2">
    <source>
        <dbReference type="ARBA" id="ARBA00010701"/>
    </source>
</evidence>
<keyword evidence="7" id="KW-0472">Membrane</keyword>
<dbReference type="InterPro" id="IPR000734">
    <property type="entry name" value="TAG_lipase"/>
</dbReference>
<keyword evidence="7" id="KW-0812">Transmembrane</keyword>
<dbReference type="PRINTS" id="PR00821">
    <property type="entry name" value="TAGLIPASE"/>
</dbReference>
<feature type="binding site" evidence="5">
    <location>
        <position position="259"/>
    </location>
    <ligand>
        <name>Ca(2+)</name>
        <dbReference type="ChEBI" id="CHEBI:29108"/>
    </ligand>
</feature>
<dbReference type="GO" id="GO:0016042">
    <property type="term" value="P:lipid catabolic process"/>
    <property type="evidence" value="ECO:0007669"/>
    <property type="project" value="TreeGrafter"/>
</dbReference>
<feature type="transmembrane region" description="Helical" evidence="7">
    <location>
        <begin position="6"/>
        <end position="26"/>
    </location>
</feature>
<dbReference type="InterPro" id="IPR033906">
    <property type="entry name" value="Lipase_N"/>
</dbReference>
<dbReference type="Gene3D" id="3.40.50.1820">
    <property type="entry name" value="alpha/beta hydrolase"/>
    <property type="match status" value="1"/>
</dbReference>
<dbReference type="InterPro" id="IPR029058">
    <property type="entry name" value="AB_hydrolase_fold"/>
</dbReference>
<feature type="domain" description="Lipase" evidence="8">
    <location>
        <begin position="63"/>
        <end position="393"/>
    </location>
</feature>
<comment type="similarity">
    <text evidence="2 6">Belongs to the AB hydrolase superfamily. Lipase family.</text>
</comment>
<accession>A0A813NFZ5</accession>
<evidence type="ECO:0000256" key="6">
    <source>
        <dbReference type="RuleBase" id="RU004262"/>
    </source>
</evidence>
<dbReference type="Pfam" id="PF00151">
    <property type="entry name" value="Lipase"/>
    <property type="match status" value="1"/>
</dbReference>
<comment type="caution">
    <text evidence="9">The sequence shown here is derived from an EMBL/GenBank/DDBJ whole genome shotgun (WGS) entry which is preliminary data.</text>
</comment>
<evidence type="ECO:0000313" key="9">
    <source>
        <dbReference type="EMBL" id="CAF0739098.1"/>
    </source>
</evidence>
<keyword evidence="3" id="KW-0964">Secreted</keyword>
<name>A0A813NFZ5_9BILA</name>
<evidence type="ECO:0000313" key="10">
    <source>
        <dbReference type="Proteomes" id="UP000663860"/>
    </source>
</evidence>